<accession>A0A0S4TYK5</accession>
<dbReference type="EMBL" id="LN899819">
    <property type="protein sequence ID" value="CUV14671.1"/>
    <property type="molecule type" value="Genomic_DNA"/>
</dbReference>
<gene>
    <name evidence="1" type="ORF">RUN39_v1_920086</name>
</gene>
<name>A0A0S4TYK5_RALSL</name>
<dbReference type="AlphaFoldDB" id="A0A0S4TYK5"/>
<reference evidence="1" key="1">
    <citation type="submission" date="2015-10" db="EMBL/GenBank/DDBJ databases">
        <authorList>
            <person name="Gilbert D.G."/>
        </authorList>
    </citation>
    <scope>NUCLEOTIDE SEQUENCE</scope>
    <source>
        <strain evidence="1">Phyl III-seqv23</strain>
    </source>
</reference>
<evidence type="ECO:0000313" key="1">
    <source>
        <dbReference type="EMBL" id="CUV14671.1"/>
    </source>
</evidence>
<dbReference type="Gene3D" id="1.10.287.1080">
    <property type="entry name" value="MazG-like"/>
    <property type="match status" value="1"/>
</dbReference>
<proteinExistence type="predicted"/>
<evidence type="ECO:0008006" key="2">
    <source>
        <dbReference type="Google" id="ProtNLM"/>
    </source>
</evidence>
<sequence length="87" mass="9663">MNLHGALQHLASECGELTQAAIKYIQHGPTSLNPKEQPPKSNRRALEEEAGDVLALIALLVEAGVLRDKKLQARLDTKLETYQRKYA</sequence>
<dbReference type="PATRIC" id="fig|305.106.peg.5104"/>
<dbReference type="SUPFAM" id="SSF101386">
    <property type="entry name" value="all-alpha NTP pyrophosphatases"/>
    <property type="match status" value="1"/>
</dbReference>
<protein>
    <recommendedName>
        <fullName evidence="2">NTP pyrophosphohydrolase MazG putative catalytic core domain-containing protein</fullName>
    </recommendedName>
</protein>
<organism evidence="1">
    <name type="scientific">Ralstonia solanacearum</name>
    <name type="common">Pseudomonas solanacearum</name>
    <dbReference type="NCBI Taxonomy" id="305"/>
    <lineage>
        <taxon>Bacteria</taxon>
        <taxon>Pseudomonadati</taxon>
        <taxon>Pseudomonadota</taxon>
        <taxon>Betaproteobacteria</taxon>
        <taxon>Burkholderiales</taxon>
        <taxon>Burkholderiaceae</taxon>
        <taxon>Ralstonia</taxon>
        <taxon>Ralstonia solanacearum species complex</taxon>
    </lineage>
</organism>